<dbReference type="EMBL" id="BSYJ01000003">
    <property type="protein sequence ID" value="GMG87380.1"/>
    <property type="molecule type" value="Genomic_DNA"/>
</dbReference>
<comment type="caution">
    <text evidence="1">The sequence shown here is derived from an EMBL/GenBank/DDBJ whole genome shotgun (WGS) entry which is preliminary data.</text>
</comment>
<keyword evidence="2" id="KW-1185">Reference proteome</keyword>
<dbReference type="PANTHER" id="PTHR13887:SF54">
    <property type="entry name" value="DSBA FAMILY PROTEIN"/>
    <property type="match status" value="1"/>
</dbReference>
<sequence>MRTLLYFADPMCSWCWGFAPVMQQIVEHYGGQVPVSVLMGGLRVGVQEPWDARSRIEIRNHWQHVQQATGQPFDFSKFDNESFVYDCEPACRAVVAVRRMDFAAALPFLESLQAAFYRDNRDITREDELLRLVRANGLDTEVFSGLYHSGEAAQELVTDFQVRNQLGIQGFPTLIGSTSSKNHALTVGYSDFENVSVAIERWLKLTPA</sequence>
<evidence type="ECO:0000313" key="2">
    <source>
        <dbReference type="Proteomes" id="UP001224392"/>
    </source>
</evidence>
<reference evidence="1 2" key="1">
    <citation type="submission" date="2023-04" db="EMBL/GenBank/DDBJ databases">
        <title>Marinobulbifer ophiurae gen. nov., sp. Nov., isolate from tissue of brittle star Ophioplocus japonicus.</title>
        <authorList>
            <person name="Kawano K."/>
            <person name="Sawayama S."/>
            <person name="Nakagawa S."/>
        </authorList>
    </citation>
    <scope>NUCLEOTIDE SEQUENCE [LARGE SCALE GENOMIC DNA]</scope>
    <source>
        <strain evidence="1 2">NKW57</strain>
    </source>
</reference>
<gene>
    <name evidence="1" type="ORF">MNKW57_17010</name>
</gene>
<name>A0ABQ6LZB6_9GAMM</name>
<dbReference type="Gene3D" id="3.40.30.10">
    <property type="entry name" value="Glutaredoxin"/>
    <property type="match status" value="1"/>
</dbReference>
<accession>A0ABQ6LZB6</accession>
<dbReference type="Gene3D" id="1.10.472.60">
    <property type="entry name" value="putative protein disulfide isomerase domain"/>
    <property type="match status" value="1"/>
</dbReference>
<dbReference type="CDD" id="cd03025">
    <property type="entry name" value="DsbA_FrnE_like"/>
    <property type="match status" value="1"/>
</dbReference>
<proteinExistence type="predicted"/>
<organism evidence="1 2">
    <name type="scientific">Biformimicrobium ophioploci</name>
    <dbReference type="NCBI Taxonomy" id="3036711"/>
    <lineage>
        <taxon>Bacteria</taxon>
        <taxon>Pseudomonadati</taxon>
        <taxon>Pseudomonadota</taxon>
        <taxon>Gammaproteobacteria</taxon>
        <taxon>Cellvibrionales</taxon>
        <taxon>Microbulbiferaceae</taxon>
        <taxon>Biformimicrobium</taxon>
    </lineage>
</organism>
<dbReference type="PANTHER" id="PTHR13887">
    <property type="entry name" value="GLUTATHIONE S-TRANSFERASE KAPPA"/>
    <property type="match status" value="1"/>
</dbReference>
<dbReference type="Pfam" id="PF13743">
    <property type="entry name" value="Thioredoxin_5"/>
    <property type="match status" value="1"/>
</dbReference>
<dbReference type="SUPFAM" id="SSF52833">
    <property type="entry name" value="Thioredoxin-like"/>
    <property type="match status" value="1"/>
</dbReference>
<protein>
    <submittedName>
        <fullName evidence="1">DsbA family protein</fullName>
    </submittedName>
</protein>
<dbReference type="InterPro" id="IPR036249">
    <property type="entry name" value="Thioredoxin-like_sf"/>
</dbReference>
<dbReference type="RefSeq" id="WP_285764010.1">
    <property type="nucleotide sequence ID" value="NZ_BSYJ01000003.1"/>
</dbReference>
<dbReference type="Proteomes" id="UP001224392">
    <property type="component" value="Unassembled WGS sequence"/>
</dbReference>
<evidence type="ECO:0000313" key="1">
    <source>
        <dbReference type="EMBL" id="GMG87380.1"/>
    </source>
</evidence>